<dbReference type="InterPro" id="IPR011044">
    <property type="entry name" value="Quino_amine_DH_bsu"/>
</dbReference>
<accession>A0AB39W4U1</accession>
<keyword evidence="2" id="KW-1003">Cell membrane</keyword>
<evidence type="ECO:0000256" key="2">
    <source>
        <dbReference type="ARBA" id="ARBA00022475"/>
    </source>
</evidence>
<organism evidence="4">
    <name type="scientific">Flavobacterium sp. WC2409</name>
    <dbReference type="NCBI Taxonomy" id="3234139"/>
    <lineage>
        <taxon>Bacteria</taxon>
        <taxon>Pseudomonadati</taxon>
        <taxon>Bacteroidota</taxon>
        <taxon>Flavobacteriia</taxon>
        <taxon>Flavobacteriales</taxon>
        <taxon>Flavobacteriaceae</taxon>
        <taxon>Flavobacterium</taxon>
    </lineage>
</organism>
<dbReference type="PROSITE" id="PS51257">
    <property type="entry name" value="PROKAR_LIPOPROTEIN"/>
    <property type="match status" value="1"/>
</dbReference>
<dbReference type="RefSeq" id="WP_369753446.1">
    <property type="nucleotide sequence ID" value="NZ_CP165625.1"/>
</dbReference>
<dbReference type="SUPFAM" id="SSF50969">
    <property type="entry name" value="YVTN repeat-like/Quinoprotein amine dehydrogenase"/>
    <property type="match status" value="1"/>
</dbReference>
<evidence type="ECO:0000256" key="1">
    <source>
        <dbReference type="ARBA" id="ARBA00004236"/>
    </source>
</evidence>
<dbReference type="AlphaFoldDB" id="A0AB39W4U1"/>
<name>A0AB39W4U1_9FLAO</name>
<dbReference type="Pfam" id="PF06977">
    <property type="entry name" value="SdiA-regulated"/>
    <property type="match status" value="1"/>
</dbReference>
<protein>
    <submittedName>
        <fullName evidence="4">SdiA-regulated domain-containing protein</fullName>
    </submittedName>
</protein>
<dbReference type="GO" id="GO:0005886">
    <property type="term" value="C:plasma membrane"/>
    <property type="evidence" value="ECO:0007669"/>
    <property type="project" value="UniProtKB-SubCell"/>
</dbReference>
<gene>
    <name evidence="4" type="ORF">AB3G34_03315</name>
</gene>
<evidence type="ECO:0000313" key="4">
    <source>
        <dbReference type="EMBL" id="XDU96139.1"/>
    </source>
</evidence>
<proteinExistence type="predicted"/>
<sequence>MKNYFLFFSVGFFLFSCQQDSGLLSPLYKLPDNLKEVSGISYAPENHLVWVIEDSGNKNKIYALDQKGNVANSLTIKKTKNIDWEEITKDGEGNLYIGDFGNNENVRKDLCIYKIAKAALDNKTTAPIYKVSFSYPEQNEFPPKKKELLFDVESFFELKGNFYLFTKNRSKGFDGTTLLYRIPNKEGFHQAKLLGKYKTGNDFDNYAITSAAISPDQSKVVLLSHSRIWLFENFKEDDFFSGKMCEFNLKHNSQKEGICFKDNDKLLIVDEKTKGNGGMVYEVSINNLKLKSKP</sequence>
<keyword evidence="3" id="KW-0472">Membrane</keyword>
<dbReference type="EMBL" id="CP165625">
    <property type="protein sequence ID" value="XDU96139.1"/>
    <property type="molecule type" value="Genomic_DNA"/>
</dbReference>
<dbReference type="InterPro" id="IPR009722">
    <property type="entry name" value="YjiK/CarP"/>
</dbReference>
<comment type="subcellular location">
    <subcellularLocation>
        <location evidence="1">Cell membrane</location>
    </subcellularLocation>
</comment>
<evidence type="ECO:0000256" key="3">
    <source>
        <dbReference type="ARBA" id="ARBA00023136"/>
    </source>
</evidence>
<reference evidence="4" key="1">
    <citation type="submission" date="2024-07" db="EMBL/GenBank/DDBJ databases">
        <authorList>
            <person name="Biller S.J."/>
        </authorList>
    </citation>
    <scope>NUCLEOTIDE SEQUENCE</scope>
    <source>
        <strain evidence="4">WC2409</strain>
    </source>
</reference>